<gene>
    <name evidence="2" type="ORF">ACFQGH_12660</name>
</gene>
<sequence length="244" mass="26937">MTTTIDRADERVRREREAIEAKQTAYRRFRVRLESVSTRSSSSGAGETLVATSGGTRARPIREAFAETVATVCEERPTGELLAAELGEEVATHLTTNGVTPALRRAVRTESERRGAELAAMDGALGAEADSLERAANVVDSVREWLIEVDERPLPELGFEELRERHARLAGFRDDCEGLVADRQAHLGRTTGAEGQAGVRHDDLRAYLYEELPVDHPVPVTATRLDGLCTEAQRTVRDHLVRRV</sequence>
<evidence type="ECO:0000313" key="3">
    <source>
        <dbReference type="Proteomes" id="UP001596312"/>
    </source>
</evidence>
<evidence type="ECO:0000313" key="2">
    <source>
        <dbReference type="EMBL" id="MFC6906043.1"/>
    </source>
</evidence>
<reference evidence="2 3" key="1">
    <citation type="journal article" date="2019" name="Int. J. Syst. Evol. Microbiol.">
        <title>The Global Catalogue of Microorganisms (GCM) 10K type strain sequencing project: providing services to taxonomists for standard genome sequencing and annotation.</title>
        <authorList>
            <consortium name="The Broad Institute Genomics Platform"/>
            <consortium name="The Broad Institute Genome Sequencing Center for Infectious Disease"/>
            <person name="Wu L."/>
            <person name="Ma J."/>
        </authorList>
    </citation>
    <scope>NUCLEOTIDE SEQUENCE [LARGE SCALE GENOMIC DNA]</scope>
    <source>
        <strain evidence="2 3">CGMCC 1.3240</strain>
    </source>
</reference>
<evidence type="ECO:0000259" key="1">
    <source>
        <dbReference type="Pfam" id="PF23921"/>
    </source>
</evidence>
<dbReference type="EMBL" id="JBHSXQ010000003">
    <property type="protein sequence ID" value="MFC6906043.1"/>
    <property type="molecule type" value="Genomic_DNA"/>
</dbReference>
<organism evidence="2 3">
    <name type="scientific">Halalkalicoccus tibetensis</name>
    <dbReference type="NCBI Taxonomy" id="175632"/>
    <lineage>
        <taxon>Archaea</taxon>
        <taxon>Methanobacteriati</taxon>
        <taxon>Methanobacteriota</taxon>
        <taxon>Stenosarchaea group</taxon>
        <taxon>Halobacteria</taxon>
        <taxon>Halobacteriales</taxon>
        <taxon>Halococcaceae</taxon>
        <taxon>Halalkalicoccus</taxon>
    </lineage>
</organism>
<keyword evidence="3" id="KW-1185">Reference proteome</keyword>
<dbReference type="RefSeq" id="WP_340604578.1">
    <property type="nucleotide sequence ID" value="NZ_JBBMXV010000003.1"/>
</dbReference>
<proteinExistence type="predicted"/>
<accession>A0ABD5V372</accession>
<dbReference type="Pfam" id="PF23921">
    <property type="entry name" value="DUF7260"/>
    <property type="match status" value="1"/>
</dbReference>
<protein>
    <recommendedName>
        <fullName evidence="1">DUF7260 domain-containing protein</fullName>
    </recommendedName>
</protein>
<comment type="caution">
    <text evidence="2">The sequence shown here is derived from an EMBL/GenBank/DDBJ whole genome shotgun (WGS) entry which is preliminary data.</text>
</comment>
<feature type="domain" description="DUF7260" evidence="1">
    <location>
        <begin position="3"/>
        <end position="233"/>
    </location>
</feature>
<dbReference type="AlphaFoldDB" id="A0ABD5V372"/>
<dbReference type="InterPro" id="IPR055684">
    <property type="entry name" value="DUF7260"/>
</dbReference>
<dbReference type="Proteomes" id="UP001596312">
    <property type="component" value="Unassembled WGS sequence"/>
</dbReference>
<name>A0ABD5V372_9EURY</name>